<dbReference type="EMBL" id="VOMC01000273">
    <property type="protein sequence ID" value="NVI10003.1"/>
    <property type="molecule type" value="Genomic_DNA"/>
</dbReference>
<gene>
    <name evidence="1" type="ORF">FSB64_42385</name>
</gene>
<organism evidence="1 2">
    <name type="scientific">Paraburkholderia youngii</name>
    <dbReference type="NCBI Taxonomy" id="2782701"/>
    <lineage>
        <taxon>Bacteria</taxon>
        <taxon>Pseudomonadati</taxon>
        <taxon>Pseudomonadota</taxon>
        <taxon>Betaproteobacteria</taxon>
        <taxon>Burkholderiales</taxon>
        <taxon>Burkholderiaceae</taxon>
        <taxon>Paraburkholderia</taxon>
    </lineage>
</organism>
<dbReference type="Proteomes" id="UP000821598">
    <property type="component" value="Unassembled WGS sequence"/>
</dbReference>
<feature type="non-terminal residue" evidence="1">
    <location>
        <position position="1"/>
    </location>
</feature>
<keyword evidence="2" id="KW-1185">Reference proteome</keyword>
<accession>A0ABX2P155</accession>
<comment type="caution">
    <text evidence="1">The sequence shown here is derived from an EMBL/GenBank/DDBJ whole genome shotgun (WGS) entry which is preliminary data.</text>
</comment>
<evidence type="ECO:0000313" key="2">
    <source>
        <dbReference type="Proteomes" id="UP000821598"/>
    </source>
</evidence>
<name>A0ABX2P155_9BURK</name>
<proteinExistence type="predicted"/>
<reference evidence="1 2" key="1">
    <citation type="submission" date="2019-08" db="EMBL/GenBank/DDBJ databases">
        <title>Paraburkholderia simonii sp. nov. and P. youngii sp. nov. Brazilian and Mexican Mimosa-associated rhizobia.</title>
        <authorList>
            <person name="Mavima L."/>
            <person name="Beukes C.W."/>
            <person name="Palmer M."/>
            <person name="De Meyer S.E."/>
            <person name="James E.K."/>
            <person name="Maluk M."/>
            <person name="Avontuur J.R."/>
            <person name="Chan W.Y."/>
            <person name="Venter S.N."/>
            <person name="Steenkamp E.T."/>
        </authorList>
    </citation>
    <scope>NUCLEOTIDE SEQUENCE [LARGE SCALE GENOMIC DNA]</scope>
    <source>
        <strain evidence="1 2">JPY454</strain>
    </source>
</reference>
<evidence type="ECO:0000313" key="1">
    <source>
        <dbReference type="EMBL" id="NVI10003.1"/>
    </source>
</evidence>
<sequence>PMNIDTVILDMGSGILSIVRRAVVSAKTDVRQLELGTWPAGTGVQLDEAMQQAAQAHRKAKGVGSHGQ</sequence>
<protein>
    <submittedName>
        <fullName evidence="1">DUF2169 domain-containing protein</fullName>
    </submittedName>
</protein>